<name>A0ABX2CIU1_9BRAD</name>
<dbReference type="GO" id="GO:0016746">
    <property type="term" value="F:acyltransferase activity"/>
    <property type="evidence" value="ECO:0007669"/>
    <property type="project" value="UniProtKB-KW"/>
</dbReference>
<accession>A0ABX2CIU1</accession>
<feature type="transmembrane region" description="Helical" evidence="1">
    <location>
        <begin position="300"/>
        <end position="321"/>
    </location>
</feature>
<keyword evidence="3" id="KW-0808">Transferase</keyword>
<feature type="transmembrane region" description="Helical" evidence="1">
    <location>
        <begin position="234"/>
        <end position="254"/>
    </location>
</feature>
<dbReference type="InterPro" id="IPR050879">
    <property type="entry name" value="Acyltransferase_3"/>
</dbReference>
<gene>
    <name evidence="3" type="ORF">HL667_21540</name>
</gene>
<dbReference type="InterPro" id="IPR002656">
    <property type="entry name" value="Acyl_transf_3_dom"/>
</dbReference>
<feature type="transmembrane region" description="Helical" evidence="1">
    <location>
        <begin position="106"/>
        <end position="126"/>
    </location>
</feature>
<evidence type="ECO:0000259" key="2">
    <source>
        <dbReference type="Pfam" id="PF01757"/>
    </source>
</evidence>
<protein>
    <submittedName>
        <fullName evidence="3">Acyltransferase</fullName>
    </submittedName>
</protein>
<dbReference type="RefSeq" id="WP_172112671.1">
    <property type="nucleotide sequence ID" value="NZ_JABFDM010000005.1"/>
</dbReference>
<evidence type="ECO:0000313" key="4">
    <source>
        <dbReference type="Proteomes" id="UP000886476"/>
    </source>
</evidence>
<sequence length="376" mass="41299">MAKPPTSTSPGTHKLLGLELLRFLATISVLLWHYPHFAYVADAPVGLVRGELPFYDVLFPFYELGEYGVVIFWCISGFIFFWKYSAVIPDGTVDGWTFFVNRLSRLYPLHLATLLLVAGLQALYVAQHGFAFVYQSNDLGHFVAQLVMASDWLPPTGVSFNGPIWSVSIEVLVYAAFFAGLRFVTTSPLLNLAMILAGIASGTLVGKCVVFFYAGGLAAMARQSVTNAPYRTKLEILAGCAAVGIPVALWFSGIDLAERAAALLLVITPMLVFACAASITVPRRIEVLLQAAGNMTYSCYLLHFPIQLAIALVFASLGRAIPYYSDLFWLGFMGLTLTAAYLTYRWFEAPAQRLIRRALLRKNQTGRIAPAPLAHH</sequence>
<dbReference type="EMBL" id="JABFDN010000007">
    <property type="protein sequence ID" value="NPU67600.1"/>
    <property type="molecule type" value="Genomic_DNA"/>
</dbReference>
<keyword evidence="1" id="KW-0472">Membrane</keyword>
<keyword evidence="4" id="KW-1185">Reference proteome</keyword>
<feature type="transmembrane region" description="Helical" evidence="1">
    <location>
        <begin position="20"/>
        <end position="40"/>
    </location>
</feature>
<dbReference type="PANTHER" id="PTHR23028">
    <property type="entry name" value="ACETYLTRANSFERASE"/>
    <property type="match status" value="1"/>
</dbReference>
<feature type="transmembrane region" description="Helical" evidence="1">
    <location>
        <begin position="327"/>
        <end position="347"/>
    </location>
</feature>
<keyword evidence="1" id="KW-0812">Transmembrane</keyword>
<dbReference type="PANTHER" id="PTHR23028:SF53">
    <property type="entry name" value="ACYL_TRANSF_3 DOMAIN-CONTAINING PROTEIN"/>
    <property type="match status" value="1"/>
</dbReference>
<reference evidence="3" key="1">
    <citation type="submission" date="2020-05" db="EMBL/GenBank/DDBJ databases">
        <title>Nod-independent and nitrogen-fixing Bradyrhizobium aeschynomene sp. nov. isolated from nodules of Aeschynomene indica.</title>
        <authorList>
            <person name="Zhang Z."/>
        </authorList>
    </citation>
    <scope>NUCLEOTIDE SEQUENCE</scope>
    <source>
        <strain evidence="3">83012</strain>
    </source>
</reference>
<evidence type="ECO:0000256" key="1">
    <source>
        <dbReference type="SAM" id="Phobius"/>
    </source>
</evidence>
<keyword evidence="3" id="KW-0012">Acyltransferase</keyword>
<feature type="transmembrane region" description="Helical" evidence="1">
    <location>
        <begin position="260"/>
        <end position="279"/>
    </location>
</feature>
<dbReference type="Proteomes" id="UP000886476">
    <property type="component" value="Unassembled WGS sequence"/>
</dbReference>
<evidence type="ECO:0000313" key="3">
    <source>
        <dbReference type="EMBL" id="NPU67600.1"/>
    </source>
</evidence>
<keyword evidence="1" id="KW-1133">Transmembrane helix</keyword>
<dbReference type="Pfam" id="PF01757">
    <property type="entry name" value="Acyl_transf_3"/>
    <property type="match status" value="1"/>
</dbReference>
<organism evidence="3 4">
    <name type="scientific">Bradyrhizobium aeschynomenes</name>
    <dbReference type="NCBI Taxonomy" id="2734909"/>
    <lineage>
        <taxon>Bacteria</taxon>
        <taxon>Pseudomonadati</taxon>
        <taxon>Pseudomonadota</taxon>
        <taxon>Alphaproteobacteria</taxon>
        <taxon>Hyphomicrobiales</taxon>
        <taxon>Nitrobacteraceae</taxon>
        <taxon>Bradyrhizobium</taxon>
    </lineage>
</organism>
<comment type="caution">
    <text evidence="3">The sequence shown here is derived from an EMBL/GenBank/DDBJ whole genome shotgun (WGS) entry which is preliminary data.</text>
</comment>
<feature type="domain" description="Acyltransferase 3" evidence="2">
    <location>
        <begin position="17"/>
        <end position="344"/>
    </location>
</feature>
<proteinExistence type="predicted"/>
<feature type="transmembrane region" description="Helical" evidence="1">
    <location>
        <begin position="61"/>
        <end position="82"/>
    </location>
</feature>
<feature type="transmembrane region" description="Helical" evidence="1">
    <location>
        <begin position="190"/>
        <end position="213"/>
    </location>
</feature>